<dbReference type="AlphaFoldDB" id="A0A2Z7CVX4"/>
<sequence>MAISRSSLSLLVAILSLISLGKSKSDTNNVFSPCADASVQRSDGFTFGIAFADRSAFFTNGSVQLSPCDHRLSLSTSSSQIAAFRPKVDEISLLTINTSNFMPESVGGYMVAFAGRKYAARSIPAFVANNTYIVTSFTLVLEFKKGRLENLFWKRDGCASCNGQSNFVCLNNQDCAIKYGDCKNRGGPVDCILAIQLAFSGTDKHEAVFNSWYEGDCCLFQIRIEARKFFRGKFQHDFAAPVSIAELRDKEKMHAYVHVPCIGIGIMRFHKILLRSLSGTYLRSVKRKYDDFDEESEFKIPGFVIPQNARVEIGNECVALRETVGSQQVTIQDLISELDEERNASSSAANEAMSMILRLQREKAEIQMEARQFKRYAEEKMAHDQQETLALEELLYKREQTIQSLTCEVQAYRHRMMSYGLTEAEADGEKGMSRNNSMIENLDGQLELPPYEIYPPLKCYSQAYVDGDDEASDVEKYAFGETPRSRDQLKDLEYRINQLEKTPRTIQPDGDYGSTKNVFEKVIVGQSPRRHRHLRKFSTDSSNSAFVTGKEICPDFTTDSPNYVGSFKKMEFSRIDETSNLRKVDNGSEIGDDMSDRVYTIDSVHQEASLNGIMGLKASVALGDDFMMTPRESPSYSRIRDIEIQKLYARLHALEADRESMRQAIISMGTDKAQMVLLKEIAQNLCKEMSPGKSVPARKPSAVESFSFMSIFKWVTSFVFWRRKAHKCRYMFGLSANNAGLLMLLERGTRGRQWKPVSRIRL</sequence>
<dbReference type="EMBL" id="KQ993790">
    <property type="protein sequence ID" value="KZV48986.1"/>
    <property type="molecule type" value="Genomic_DNA"/>
</dbReference>
<feature type="signal peptide" evidence="6">
    <location>
        <begin position="1"/>
        <end position="23"/>
    </location>
</feature>
<name>A0A2Z7CVX4_9LAMI</name>
<keyword evidence="5" id="KW-0175">Coiled coil</keyword>
<keyword evidence="6" id="KW-0732">Signal</keyword>
<accession>A0A2Z7CVX4</accession>
<gene>
    <name evidence="8" type="ORF">F511_09582</name>
</gene>
<dbReference type="InterPro" id="IPR007656">
    <property type="entry name" value="GTD-bd"/>
</dbReference>
<dbReference type="OrthoDB" id="1060521at2759"/>
<organism evidence="8 9">
    <name type="scientific">Dorcoceras hygrometricum</name>
    <dbReference type="NCBI Taxonomy" id="472368"/>
    <lineage>
        <taxon>Eukaryota</taxon>
        <taxon>Viridiplantae</taxon>
        <taxon>Streptophyta</taxon>
        <taxon>Embryophyta</taxon>
        <taxon>Tracheophyta</taxon>
        <taxon>Spermatophyta</taxon>
        <taxon>Magnoliopsida</taxon>
        <taxon>eudicotyledons</taxon>
        <taxon>Gunneridae</taxon>
        <taxon>Pentapetalae</taxon>
        <taxon>asterids</taxon>
        <taxon>lamiids</taxon>
        <taxon>Lamiales</taxon>
        <taxon>Gesneriaceae</taxon>
        <taxon>Didymocarpoideae</taxon>
        <taxon>Trichosporeae</taxon>
        <taxon>Loxocarpinae</taxon>
        <taxon>Dorcoceras</taxon>
    </lineage>
</organism>
<keyword evidence="3" id="KW-1133">Transmembrane helix</keyword>
<keyword evidence="9" id="KW-1185">Reference proteome</keyword>
<evidence type="ECO:0000256" key="3">
    <source>
        <dbReference type="ARBA" id="ARBA00022989"/>
    </source>
</evidence>
<evidence type="ECO:0000256" key="4">
    <source>
        <dbReference type="ARBA" id="ARBA00023136"/>
    </source>
</evidence>
<evidence type="ECO:0000256" key="1">
    <source>
        <dbReference type="ARBA" id="ARBA00004370"/>
    </source>
</evidence>
<reference evidence="8 9" key="1">
    <citation type="journal article" date="2015" name="Proc. Natl. Acad. Sci. U.S.A.">
        <title>The resurrection genome of Boea hygrometrica: A blueprint for survival of dehydration.</title>
        <authorList>
            <person name="Xiao L."/>
            <person name="Yang G."/>
            <person name="Zhang L."/>
            <person name="Yang X."/>
            <person name="Zhao S."/>
            <person name="Ji Z."/>
            <person name="Zhou Q."/>
            <person name="Hu M."/>
            <person name="Wang Y."/>
            <person name="Chen M."/>
            <person name="Xu Y."/>
            <person name="Jin H."/>
            <person name="Xiao X."/>
            <person name="Hu G."/>
            <person name="Bao F."/>
            <person name="Hu Y."/>
            <person name="Wan P."/>
            <person name="Li L."/>
            <person name="Deng X."/>
            <person name="Kuang T."/>
            <person name="Xiang C."/>
            <person name="Zhu J.K."/>
            <person name="Oliver M.J."/>
            <person name="He Y."/>
        </authorList>
    </citation>
    <scope>NUCLEOTIDE SEQUENCE [LARGE SCALE GENOMIC DNA]</scope>
    <source>
        <strain evidence="9">cv. XS01</strain>
    </source>
</reference>
<dbReference type="Proteomes" id="UP000250235">
    <property type="component" value="Unassembled WGS sequence"/>
</dbReference>
<dbReference type="PANTHER" id="PTHR31422:SF0">
    <property type="entry name" value="MYOSIN-BINDING PROTEIN 7"/>
    <property type="match status" value="1"/>
</dbReference>
<protein>
    <recommendedName>
        <fullName evidence="7">GTD-binding domain-containing protein</fullName>
    </recommendedName>
</protein>
<evidence type="ECO:0000256" key="6">
    <source>
        <dbReference type="SAM" id="SignalP"/>
    </source>
</evidence>
<dbReference type="GO" id="GO:0080115">
    <property type="term" value="F:myosin XI tail binding"/>
    <property type="evidence" value="ECO:0007669"/>
    <property type="project" value="UniProtKB-ARBA"/>
</dbReference>
<evidence type="ECO:0000256" key="5">
    <source>
        <dbReference type="SAM" id="Coils"/>
    </source>
</evidence>
<dbReference type="GO" id="GO:0016020">
    <property type="term" value="C:membrane"/>
    <property type="evidence" value="ECO:0007669"/>
    <property type="project" value="UniProtKB-SubCell"/>
</dbReference>
<feature type="chain" id="PRO_5016452858" description="GTD-binding domain-containing protein" evidence="6">
    <location>
        <begin position="24"/>
        <end position="762"/>
    </location>
</feature>
<keyword evidence="4" id="KW-0472">Membrane</keyword>
<dbReference type="PROSITE" id="PS51775">
    <property type="entry name" value="GTD_BINDING"/>
    <property type="match status" value="1"/>
</dbReference>
<evidence type="ECO:0000259" key="7">
    <source>
        <dbReference type="PROSITE" id="PS51775"/>
    </source>
</evidence>
<keyword evidence="2" id="KW-0812">Transmembrane</keyword>
<proteinExistence type="predicted"/>
<feature type="domain" description="GTD-binding" evidence="7">
    <location>
        <begin position="315"/>
        <end position="413"/>
    </location>
</feature>
<evidence type="ECO:0000313" key="8">
    <source>
        <dbReference type="EMBL" id="KZV48986.1"/>
    </source>
</evidence>
<comment type="subcellular location">
    <subcellularLocation>
        <location evidence="1">Membrane</location>
    </subcellularLocation>
</comment>
<evidence type="ECO:0000256" key="2">
    <source>
        <dbReference type="ARBA" id="ARBA00022692"/>
    </source>
</evidence>
<dbReference type="Pfam" id="PF04576">
    <property type="entry name" value="Zein-binding"/>
    <property type="match status" value="1"/>
</dbReference>
<evidence type="ECO:0000313" key="9">
    <source>
        <dbReference type="Proteomes" id="UP000250235"/>
    </source>
</evidence>
<dbReference type="PANTHER" id="PTHR31422">
    <property type="entry name" value="BNAANNG28530D PROTEIN"/>
    <property type="match status" value="1"/>
</dbReference>
<feature type="coiled-coil region" evidence="5">
    <location>
        <begin position="331"/>
        <end position="379"/>
    </location>
</feature>